<dbReference type="PANTHER" id="PTHR31635">
    <property type="entry name" value="REVERSE TRANSCRIPTASE DOMAIN-CONTAINING PROTEIN-RELATED"/>
    <property type="match status" value="1"/>
</dbReference>
<dbReference type="SUPFAM" id="SSF56672">
    <property type="entry name" value="DNA/RNA polymerases"/>
    <property type="match status" value="1"/>
</dbReference>
<dbReference type="EMBL" id="WJXA01000007">
    <property type="protein sequence ID" value="KAF7138178.1"/>
    <property type="molecule type" value="Genomic_DNA"/>
</dbReference>
<dbReference type="Pfam" id="PF00078">
    <property type="entry name" value="RVT_1"/>
    <property type="match status" value="1"/>
</dbReference>
<keyword evidence="3" id="KW-1185">Reference proteome</keyword>
<dbReference type="InterPro" id="IPR000477">
    <property type="entry name" value="RT_dom"/>
</dbReference>
<feature type="domain" description="Reverse transcriptase" evidence="1">
    <location>
        <begin position="6"/>
        <end position="128"/>
    </location>
</feature>
<organism evidence="2 3">
    <name type="scientific">Rhododendron simsii</name>
    <name type="common">Sims's rhododendron</name>
    <dbReference type="NCBI Taxonomy" id="118357"/>
    <lineage>
        <taxon>Eukaryota</taxon>
        <taxon>Viridiplantae</taxon>
        <taxon>Streptophyta</taxon>
        <taxon>Embryophyta</taxon>
        <taxon>Tracheophyta</taxon>
        <taxon>Spermatophyta</taxon>
        <taxon>Magnoliopsida</taxon>
        <taxon>eudicotyledons</taxon>
        <taxon>Gunneridae</taxon>
        <taxon>Pentapetalae</taxon>
        <taxon>asterids</taxon>
        <taxon>Ericales</taxon>
        <taxon>Ericaceae</taxon>
        <taxon>Ericoideae</taxon>
        <taxon>Rhodoreae</taxon>
        <taxon>Rhododendron</taxon>
    </lineage>
</organism>
<sequence>MLNDLINPLQGSFVPGRRAIDNVIIVQEIVHSLNLKKGSVGTMVIKIDLEKAFDHLEWGFIRKMLLSFNFPDLWVNLILSCISSSSSSVLFNGGKTENFWPSRGIRQGDPLSLTFSSYALNTFPRVLMRPFRKNLGNPSKLLVEVHSYPTVFSRMTSFYLVRPPLITVT</sequence>
<gene>
    <name evidence="2" type="ORF">RHSIM_Rhsim07G0234500</name>
</gene>
<dbReference type="AlphaFoldDB" id="A0A834GM02"/>
<comment type="caution">
    <text evidence="2">The sequence shown here is derived from an EMBL/GenBank/DDBJ whole genome shotgun (WGS) entry which is preliminary data.</text>
</comment>
<evidence type="ECO:0000313" key="3">
    <source>
        <dbReference type="Proteomes" id="UP000626092"/>
    </source>
</evidence>
<proteinExistence type="predicted"/>
<dbReference type="PANTHER" id="PTHR31635:SF196">
    <property type="entry name" value="REVERSE TRANSCRIPTASE DOMAIN-CONTAINING PROTEIN-RELATED"/>
    <property type="match status" value="1"/>
</dbReference>
<accession>A0A834GM02</accession>
<protein>
    <recommendedName>
        <fullName evidence="1">Reverse transcriptase domain-containing protein</fullName>
    </recommendedName>
</protein>
<dbReference type="InterPro" id="IPR043502">
    <property type="entry name" value="DNA/RNA_pol_sf"/>
</dbReference>
<dbReference type="Proteomes" id="UP000626092">
    <property type="component" value="Unassembled WGS sequence"/>
</dbReference>
<evidence type="ECO:0000313" key="2">
    <source>
        <dbReference type="EMBL" id="KAF7138178.1"/>
    </source>
</evidence>
<evidence type="ECO:0000259" key="1">
    <source>
        <dbReference type="Pfam" id="PF00078"/>
    </source>
</evidence>
<dbReference type="OrthoDB" id="1934719at2759"/>
<reference evidence="2" key="1">
    <citation type="submission" date="2019-11" db="EMBL/GenBank/DDBJ databases">
        <authorList>
            <person name="Liu Y."/>
            <person name="Hou J."/>
            <person name="Li T.-Q."/>
            <person name="Guan C.-H."/>
            <person name="Wu X."/>
            <person name="Wu H.-Z."/>
            <person name="Ling F."/>
            <person name="Zhang R."/>
            <person name="Shi X.-G."/>
            <person name="Ren J.-P."/>
            <person name="Chen E.-F."/>
            <person name="Sun J.-M."/>
        </authorList>
    </citation>
    <scope>NUCLEOTIDE SEQUENCE</scope>
    <source>
        <strain evidence="2">Adult_tree_wgs_1</strain>
        <tissue evidence="2">Leaves</tissue>
    </source>
</reference>
<name>A0A834GM02_RHOSS</name>